<comment type="caution">
    <text evidence="5">The sequence shown here is derived from an EMBL/GenBank/DDBJ whole genome shotgun (WGS) entry which is preliminary data.</text>
</comment>
<evidence type="ECO:0000313" key="6">
    <source>
        <dbReference type="Proteomes" id="UP000265800"/>
    </source>
</evidence>
<dbReference type="GO" id="GO:0008673">
    <property type="term" value="F:2-dehydro-3-deoxygluconokinase activity"/>
    <property type="evidence" value="ECO:0007669"/>
    <property type="project" value="UniProtKB-EC"/>
</dbReference>
<feature type="domain" description="Carbohydrate kinase PfkB" evidence="4">
    <location>
        <begin position="1"/>
        <end position="295"/>
    </location>
</feature>
<dbReference type="PANTHER" id="PTHR43320">
    <property type="entry name" value="SUGAR KINASE"/>
    <property type="match status" value="1"/>
</dbReference>
<protein>
    <submittedName>
        <fullName evidence="5">2-dehydro-3-deoxygluconokinase</fullName>
        <ecNumber evidence="5">2.7.1.45</ecNumber>
    </submittedName>
</protein>
<dbReference type="CDD" id="cd01166">
    <property type="entry name" value="KdgK"/>
    <property type="match status" value="1"/>
</dbReference>
<dbReference type="Proteomes" id="UP000265800">
    <property type="component" value="Unassembled WGS sequence"/>
</dbReference>
<dbReference type="PANTHER" id="PTHR43320:SF2">
    <property type="entry name" value="2-DEHYDRO-3-DEOXYGLUCONOKINASE_2-DEHYDRO-3-DEOXYGALACTONOKINASE"/>
    <property type="match status" value="1"/>
</dbReference>
<dbReference type="AlphaFoldDB" id="A0A399EBC6"/>
<dbReference type="OrthoDB" id="9813569at2"/>
<dbReference type="EC" id="2.7.1.45" evidence="5"/>
<evidence type="ECO:0000256" key="1">
    <source>
        <dbReference type="ARBA" id="ARBA00010688"/>
    </source>
</evidence>
<sequence length="312" mass="33387">MPEVVAAGEAMVLLLAPQPGYLRHQAWLELRVGGAEANLAIALARLGFKAGFVGWLGQDELGELVLQRLRAEGVEVSQVRRLEAPTGLYIRERLPGGRGRVHYRRSGSAAAQMIPGAFDPDYLEGCRVFHLSGITPALSSGAAAFARWAMAEARRRGALVSLDVNYRSKLWGPGPARAWLEEVLPQVDCLFLSQEDARLWEASGLELLRALAARGPGHVVLKQGRLGALALVEGCCFESPAFPVEEVDPVGAGDAFSAGYLAGLLWGKPPAERLRIGNALGALAVSVPGDYEGAPSASELADFLQQQTFVER</sequence>
<organism evidence="5 6">
    <name type="scientific">Meiothermus luteus</name>
    <dbReference type="NCBI Taxonomy" id="2026184"/>
    <lineage>
        <taxon>Bacteria</taxon>
        <taxon>Thermotogati</taxon>
        <taxon>Deinococcota</taxon>
        <taxon>Deinococci</taxon>
        <taxon>Thermales</taxon>
        <taxon>Thermaceae</taxon>
        <taxon>Meiothermus</taxon>
    </lineage>
</organism>
<comment type="similarity">
    <text evidence="1">Belongs to the carbohydrate kinase PfkB family.</text>
</comment>
<gene>
    <name evidence="5" type="primary">kdgK_4</name>
    <name evidence="5" type="ORF">Mlute_02853</name>
</gene>
<keyword evidence="2 5" id="KW-0808">Transferase</keyword>
<dbReference type="InterPro" id="IPR052700">
    <property type="entry name" value="Carb_kinase_PfkB-like"/>
</dbReference>
<keyword evidence="6" id="KW-1185">Reference proteome</keyword>
<dbReference type="Pfam" id="PF00294">
    <property type="entry name" value="PfkB"/>
    <property type="match status" value="1"/>
</dbReference>
<dbReference type="Gene3D" id="3.40.1190.20">
    <property type="match status" value="1"/>
</dbReference>
<dbReference type="PROSITE" id="PS00584">
    <property type="entry name" value="PFKB_KINASES_2"/>
    <property type="match status" value="1"/>
</dbReference>
<dbReference type="RefSeq" id="WP_119361311.1">
    <property type="nucleotide sequence ID" value="NZ_QWKZ01000180.1"/>
</dbReference>
<reference evidence="5 6" key="1">
    <citation type="submission" date="2018-08" db="EMBL/GenBank/DDBJ databases">
        <title>Meiothermus luteus KCTC 52599 genome sequencing project.</title>
        <authorList>
            <person name="Da Costa M.S."/>
            <person name="Albuquerque L."/>
            <person name="Raposo P."/>
            <person name="Froufe H.J.C."/>
            <person name="Barroso C.S."/>
            <person name="Egas C."/>
        </authorList>
    </citation>
    <scope>NUCLEOTIDE SEQUENCE [LARGE SCALE GENOMIC DNA]</scope>
    <source>
        <strain evidence="5 6">KCTC 52599</strain>
    </source>
</reference>
<dbReference type="InterPro" id="IPR002173">
    <property type="entry name" value="Carboh/pur_kinase_PfkB_CS"/>
</dbReference>
<dbReference type="SUPFAM" id="SSF53613">
    <property type="entry name" value="Ribokinase-like"/>
    <property type="match status" value="1"/>
</dbReference>
<evidence type="ECO:0000256" key="3">
    <source>
        <dbReference type="ARBA" id="ARBA00022777"/>
    </source>
</evidence>
<dbReference type="EMBL" id="QWKZ01000180">
    <property type="protein sequence ID" value="RIH81248.1"/>
    <property type="molecule type" value="Genomic_DNA"/>
</dbReference>
<name>A0A399EBC6_9DEIN</name>
<evidence type="ECO:0000259" key="4">
    <source>
        <dbReference type="Pfam" id="PF00294"/>
    </source>
</evidence>
<dbReference type="InterPro" id="IPR029056">
    <property type="entry name" value="Ribokinase-like"/>
</dbReference>
<accession>A0A399EBC6</accession>
<evidence type="ECO:0000256" key="2">
    <source>
        <dbReference type="ARBA" id="ARBA00022679"/>
    </source>
</evidence>
<proteinExistence type="inferred from homology"/>
<dbReference type="InterPro" id="IPR011611">
    <property type="entry name" value="PfkB_dom"/>
</dbReference>
<keyword evidence="3 5" id="KW-0418">Kinase</keyword>
<evidence type="ECO:0000313" key="5">
    <source>
        <dbReference type="EMBL" id="RIH81248.1"/>
    </source>
</evidence>